<gene>
    <name evidence="1" type="ORF">Pint_11522</name>
</gene>
<dbReference type="EMBL" id="CM047747">
    <property type="protein sequence ID" value="KAJ0017679.1"/>
    <property type="molecule type" value="Genomic_DNA"/>
</dbReference>
<dbReference type="Proteomes" id="UP001163603">
    <property type="component" value="Chromosome 12"/>
</dbReference>
<comment type="caution">
    <text evidence="1">The sequence shown here is derived from an EMBL/GenBank/DDBJ whole genome shotgun (WGS) entry which is preliminary data.</text>
</comment>
<reference evidence="2" key="1">
    <citation type="journal article" date="2023" name="G3 (Bethesda)">
        <title>Genome assembly and association tests identify interacting loci associated with vigor, precocity, and sex in interspecific pistachio rootstocks.</title>
        <authorList>
            <person name="Palmer W."/>
            <person name="Jacygrad E."/>
            <person name="Sagayaradj S."/>
            <person name="Cavanaugh K."/>
            <person name="Han R."/>
            <person name="Bertier L."/>
            <person name="Beede B."/>
            <person name="Kafkas S."/>
            <person name="Golino D."/>
            <person name="Preece J."/>
            <person name="Michelmore R."/>
        </authorList>
    </citation>
    <scope>NUCLEOTIDE SEQUENCE [LARGE SCALE GENOMIC DNA]</scope>
</reference>
<protein>
    <submittedName>
        <fullName evidence="1">Uncharacterized protein</fullName>
    </submittedName>
</protein>
<sequence length="43" mass="5050">MNHCLALEESPYSFNFAHFTLGQTDPYIFQITYLSENFHTAFC</sequence>
<evidence type="ECO:0000313" key="1">
    <source>
        <dbReference type="EMBL" id="KAJ0017679.1"/>
    </source>
</evidence>
<organism evidence="1 2">
    <name type="scientific">Pistacia integerrima</name>
    <dbReference type="NCBI Taxonomy" id="434235"/>
    <lineage>
        <taxon>Eukaryota</taxon>
        <taxon>Viridiplantae</taxon>
        <taxon>Streptophyta</taxon>
        <taxon>Embryophyta</taxon>
        <taxon>Tracheophyta</taxon>
        <taxon>Spermatophyta</taxon>
        <taxon>Magnoliopsida</taxon>
        <taxon>eudicotyledons</taxon>
        <taxon>Gunneridae</taxon>
        <taxon>Pentapetalae</taxon>
        <taxon>rosids</taxon>
        <taxon>malvids</taxon>
        <taxon>Sapindales</taxon>
        <taxon>Anacardiaceae</taxon>
        <taxon>Pistacia</taxon>
    </lineage>
</organism>
<accession>A0ACC0XHA0</accession>
<name>A0ACC0XHA0_9ROSI</name>
<evidence type="ECO:0000313" key="2">
    <source>
        <dbReference type="Proteomes" id="UP001163603"/>
    </source>
</evidence>
<proteinExistence type="predicted"/>
<keyword evidence="2" id="KW-1185">Reference proteome</keyword>